<name>A0A023D3L2_ACIMT</name>
<dbReference type="CDD" id="cd03814">
    <property type="entry name" value="GT4-like"/>
    <property type="match status" value="1"/>
</dbReference>
<dbReference type="EMBL" id="BAND01000035">
    <property type="protein sequence ID" value="GAJ28697.1"/>
    <property type="molecule type" value="Genomic_DNA"/>
</dbReference>
<sequence>MLPSSSRRILIATDAWLPQVNGVVRTMTTVIDGLRRRGHDVRLVHPGDFRSVPCPGYSEIRLAYDAAFRFARLADAFDPEIVHIVTEGPVGMAARRWARKRGYPFTTSYHTRFPEYLHTRTRLPLSLSYGVLRRFHNASVGTMAATQTLMDDLRGRGFRHVIPWTRGVDISRFSPGARRDLTAELGVEGPIWMNVGRVAVEKNLEAFLSLDLPGTKVVVGDGPHLPHLKARFPAAVFLGRLDDRDLGRTYAAADVFVFPSLTDTFGLVILEALASGVPVAAYDVMGPRDILAGVEGVVGATGRDLRAACLSAFGADRAACRAHAERFTWEACIDMFERALVPAKDSPSLPAERANRADAA</sequence>
<dbReference type="InterPro" id="IPR050194">
    <property type="entry name" value="Glycosyltransferase_grp1"/>
</dbReference>
<dbReference type="PANTHER" id="PTHR45947:SF3">
    <property type="entry name" value="SULFOQUINOVOSYL TRANSFERASE SQD2"/>
    <property type="match status" value="1"/>
</dbReference>
<dbReference type="AlphaFoldDB" id="A0A023D3L2"/>
<reference evidence="3" key="1">
    <citation type="journal article" date="2014" name="FEMS Microbiol. Lett.">
        <title>Draft Genomic DNA Sequence of the Facultatively Methylotrophic Bacterium Acidomonas methanolica type strain MB58.</title>
        <authorList>
            <person name="Higashiura N."/>
            <person name="Hadano H."/>
            <person name="Hirakawa H."/>
            <person name="Matsutani M."/>
            <person name="Takabe S."/>
            <person name="Matsushita K."/>
            <person name="Azuma Y."/>
        </authorList>
    </citation>
    <scope>NUCLEOTIDE SEQUENCE [LARGE SCALE GENOMIC DNA]</scope>
    <source>
        <strain evidence="3">MB58</strain>
    </source>
</reference>
<keyword evidence="2" id="KW-0808">Transferase</keyword>
<keyword evidence="3" id="KW-1185">Reference proteome</keyword>
<gene>
    <name evidence="2" type="ORF">Amme_035_026</name>
</gene>
<feature type="domain" description="Glycosyltransferase subfamily 4-like N-terminal" evidence="1">
    <location>
        <begin position="20"/>
        <end position="172"/>
    </location>
</feature>
<evidence type="ECO:0000313" key="3">
    <source>
        <dbReference type="Proteomes" id="UP000019760"/>
    </source>
</evidence>
<dbReference type="Gene3D" id="3.40.50.2000">
    <property type="entry name" value="Glycogen Phosphorylase B"/>
    <property type="match status" value="2"/>
</dbReference>
<dbReference type="InterPro" id="IPR028098">
    <property type="entry name" value="Glyco_trans_4-like_N"/>
</dbReference>
<reference evidence="2 3" key="2">
    <citation type="journal article" date="2014" name="FEMS Microbiol. Lett.">
        <title>Draft genomic DNA sequence of the facultatively methylotrophic bacterium Acidomonas methanolica type strain MB58.</title>
        <authorList>
            <person name="Higashiura N."/>
            <person name="Hadano H."/>
            <person name="Hirakawa H."/>
            <person name="Matsutani M."/>
            <person name="Takabe S."/>
            <person name="Matsushita K."/>
            <person name="Azuma Y."/>
        </authorList>
    </citation>
    <scope>NUCLEOTIDE SEQUENCE [LARGE SCALE GENOMIC DNA]</scope>
    <source>
        <strain evidence="2 3">MB58</strain>
    </source>
</reference>
<dbReference type="Pfam" id="PF13692">
    <property type="entry name" value="Glyco_trans_1_4"/>
    <property type="match status" value="1"/>
</dbReference>
<dbReference type="PANTHER" id="PTHR45947">
    <property type="entry name" value="SULFOQUINOVOSYL TRANSFERASE SQD2"/>
    <property type="match status" value="1"/>
</dbReference>
<dbReference type="GO" id="GO:0016757">
    <property type="term" value="F:glycosyltransferase activity"/>
    <property type="evidence" value="ECO:0007669"/>
    <property type="project" value="TreeGrafter"/>
</dbReference>
<evidence type="ECO:0000313" key="2">
    <source>
        <dbReference type="EMBL" id="GAJ28697.1"/>
    </source>
</evidence>
<organism evidence="2 3">
    <name type="scientific">Acidomonas methanolica NBRC 104435</name>
    <dbReference type="NCBI Taxonomy" id="1231351"/>
    <lineage>
        <taxon>Bacteria</taxon>
        <taxon>Pseudomonadati</taxon>
        <taxon>Pseudomonadota</taxon>
        <taxon>Alphaproteobacteria</taxon>
        <taxon>Acetobacterales</taxon>
        <taxon>Acetobacteraceae</taxon>
        <taxon>Acidomonas</taxon>
    </lineage>
</organism>
<dbReference type="Pfam" id="PF13439">
    <property type="entry name" value="Glyco_transf_4"/>
    <property type="match status" value="1"/>
</dbReference>
<dbReference type="SUPFAM" id="SSF53756">
    <property type="entry name" value="UDP-Glycosyltransferase/glycogen phosphorylase"/>
    <property type="match status" value="1"/>
</dbReference>
<proteinExistence type="predicted"/>
<evidence type="ECO:0000259" key="1">
    <source>
        <dbReference type="Pfam" id="PF13439"/>
    </source>
</evidence>
<dbReference type="RefSeq" id="WP_081797509.1">
    <property type="nucleotide sequence ID" value="NZ_BAND01000035.1"/>
</dbReference>
<dbReference type="OrthoDB" id="9802525at2"/>
<comment type="caution">
    <text evidence="2">The sequence shown here is derived from an EMBL/GenBank/DDBJ whole genome shotgun (WGS) entry which is preliminary data.</text>
</comment>
<dbReference type="Proteomes" id="UP000019760">
    <property type="component" value="Unassembled WGS sequence"/>
</dbReference>
<accession>A0A023D3L2</accession>
<protein>
    <submittedName>
        <fullName evidence="2">Glycosyl transferase</fullName>
    </submittedName>
</protein>